<dbReference type="SUPFAM" id="SSF53383">
    <property type="entry name" value="PLP-dependent transferases"/>
    <property type="match status" value="1"/>
</dbReference>
<keyword evidence="2 3" id="KW-0663">Pyridoxal phosphate</keyword>
<feature type="modified residue" description="N6-(pyridoxal phosphate)lysine" evidence="2">
    <location>
        <position position="198"/>
    </location>
</feature>
<dbReference type="GO" id="GO:0000271">
    <property type="term" value="P:polysaccharide biosynthetic process"/>
    <property type="evidence" value="ECO:0007669"/>
    <property type="project" value="TreeGrafter"/>
</dbReference>
<dbReference type="GO" id="GO:0030170">
    <property type="term" value="F:pyridoxal phosphate binding"/>
    <property type="evidence" value="ECO:0007669"/>
    <property type="project" value="TreeGrafter"/>
</dbReference>
<dbReference type="PIRSF" id="PIRSF000390">
    <property type="entry name" value="PLP_StrS"/>
    <property type="match status" value="1"/>
</dbReference>
<evidence type="ECO:0000256" key="2">
    <source>
        <dbReference type="PIRSR" id="PIRSR000390-2"/>
    </source>
</evidence>
<name>A0A1G2H5W9_9BACT</name>
<dbReference type="InterPro" id="IPR015422">
    <property type="entry name" value="PyrdxlP-dep_Trfase_small"/>
</dbReference>
<evidence type="ECO:0000313" key="4">
    <source>
        <dbReference type="EMBL" id="OGZ57865.1"/>
    </source>
</evidence>
<dbReference type="PANTHER" id="PTHR30244">
    <property type="entry name" value="TRANSAMINASE"/>
    <property type="match status" value="1"/>
</dbReference>
<evidence type="ECO:0008006" key="6">
    <source>
        <dbReference type="Google" id="ProtNLM"/>
    </source>
</evidence>
<gene>
    <name evidence="4" type="ORF">A2827_00150</name>
</gene>
<organism evidence="4 5">
    <name type="scientific">Candidatus Spechtbacteria bacterium RIFCSPHIGHO2_01_FULL_43_30</name>
    <dbReference type="NCBI Taxonomy" id="1802158"/>
    <lineage>
        <taxon>Bacteria</taxon>
        <taxon>Candidatus Spechtiibacteriota</taxon>
    </lineage>
</organism>
<dbReference type="Gene3D" id="3.40.640.10">
    <property type="entry name" value="Type I PLP-dependent aspartate aminotransferase-like (Major domain)"/>
    <property type="match status" value="1"/>
</dbReference>
<dbReference type="AlphaFoldDB" id="A0A1G2H5W9"/>
<dbReference type="EMBL" id="MHOD01000020">
    <property type="protein sequence ID" value="OGZ57865.1"/>
    <property type="molecule type" value="Genomic_DNA"/>
</dbReference>
<evidence type="ECO:0000313" key="5">
    <source>
        <dbReference type="Proteomes" id="UP000177932"/>
    </source>
</evidence>
<feature type="active site" description="Proton acceptor" evidence="1">
    <location>
        <position position="198"/>
    </location>
</feature>
<evidence type="ECO:0000256" key="1">
    <source>
        <dbReference type="PIRSR" id="PIRSR000390-1"/>
    </source>
</evidence>
<dbReference type="STRING" id="1802158.A2827_00150"/>
<evidence type="ECO:0000256" key="3">
    <source>
        <dbReference type="RuleBase" id="RU004508"/>
    </source>
</evidence>
<dbReference type="PANTHER" id="PTHR30244:SF34">
    <property type="entry name" value="DTDP-4-AMINO-4,6-DIDEOXYGALACTOSE TRANSAMINASE"/>
    <property type="match status" value="1"/>
</dbReference>
<proteinExistence type="inferred from homology"/>
<comment type="similarity">
    <text evidence="3">Belongs to the DegT/DnrJ/EryC1 family.</text>
</comment>
<sequence length="428" mass="48233">MCQCIKPISISLSPNVQRDDFFMALKILLTQVLLSRAAPKSNSSTKDLEKKFKEYLGLKYAFTFNSGRSCLYAILKTLDIKQGDEVFVQAFTCNAVPNPVLWAGGRPVYVDIDDSLNIDPEDLIKKISLRKSQGKNLRAIIIQNTFGIPAQIDKILEIAKKHNLIVIEDCAHALGAEYSGKKLGTFGDIAFFSFGRDKVISSVWGGVVATNSDEMAAKMQKIYAGIPHPKKSWVVKQLTHPILFSIIIPTYYIFGKYFLGFLRVARGIGLAVSQQERRGEKPDIFPAKMPDALAKIALHQFTKLEKYNEHRRRISKLYFLHFAKLPYVGFPSSHIELPKRSEGAVYLRFNIRATNAKEILKKAKRRHILLGDWYKNVIDPLGTDFEKLGYAPESCPRAEKAAKESINLPTHINISEKSAIAIVKFLQK</sequence>
<dbReference type="Proteomes" id="UP000177932">
    <property type="component" value="Unassembled WGS sequence"/>
</dbReference>
<dbReference type="InterPro" id="IPR015424">
    <property type="entry name" value="PyrdxlP-dep_Trfase"/>
</dbReference>
<protein>
    <recommendedName>
        <fullName evidence="6">DegT/DnrJ/EryC1/StrS aminotransferase</fullName>
    </recommendedName>
</protein>
<dbReference type="InterPro" id="IPR015421">
    <property type="entry name" value="PyrdxlP-dep_Trfase_major"/>
</dbReference>
<dbReference type="InterPro" id="IPR000653">
    <property type="entry name" value="DegT/StrS_aminotransferase"/>
</dbReference>
<reference evidence="4 5" key="1">
    <citation type="journal article" date="2016" name="Nat. Commun.">
        <title>Thousands of microbial genomes shed light on interconnected biogeochemical processes in an aquifer system.</title>
        <authorList>
            <person name="Anantharaman K."/>
            <person name="Brown C.T."/>
            <person name="Hug L.A."/>
            <person name="Sharon I."/>
            <person name="Castelle C.J."/>
            <person name="Probst A.J."/>
            <person name="Thomas B.C."/>
            <person name="Singh A."/>
            <person name="Wilkins M.J."/>
            <person name="Karaoz U."/>
            <person name="Brodie E.L."/>
            <person name="Williams K.H."/>
            <person name="Hubbard S.S."/>
            <person name="Banfield J.F."/>
        </authorList>
    </citation>
    <scope>NUCLEOTIDE SEQUENCE [LARGE SCALE GENOMIC DNA]</scope>
</reference>
<dbReference type="GO" id="GO:0008483">
    <property type="term" value="F:transaminase activity"/>
    <property type="evidence" value="ECO:0007669"/>
    <property type="project" value="TreeGrafter"/>
</dbReference>
<dbReference type="Gene3D" id="3.90.1150.10">
    <property type="entry name" value="Aspartate Aminotransferase, domain 1"/>
    <property type="match status" value="1"/>
</dbReference>
<accession>A0A1G2H5W9</accession>
<comment type="caution">
    <text evidence="4">The sequence shown here is derived from an EMBL/GenBank/DDBJ whole genome shotgun (WGS) entry which is preliminary data.</text>
</comment>
<dbReference type="Pfam" id="PF01041">
    <property type="entry name" value="DegT_DnrJ_EryC1"/>
    <property type="match status" value="2"/>
</dbReference>